<reference evidence="3" key="1">
    <citation type="journal article" date="2019" name="Int. J. Syst. Evol. Microbiol.">
        <title>The Global Catalogue of Microorganisms (GCM) 10K type strain sequencing project: providing services to taxonomists for standard genome sequencing and annotation.</title>
        <authorList>
            <consortium name="The Broad Institute Genomics Platform"/>
            <consortium name="The Broad Institute Genome Sequencing Center for Infectious Disease"/>
            <person name="Wu L."/>
            <person name="Ma J."/>
        </authorList>
    </citation>
    <scope>NUCLEOTIDE SEQUENCE [LARGE SCALE GENOMIC DNA]</scope>
    <source>
        <strain evidence="3">CCM 8725</strain>
    </source>
</reference>
<accession>A0ABW5FHD4</accession>
<comment type="caution">
    <text evidence="2">The sequence shown here is derived from an EMBL/GenBank/DDBJ whole genome shotgun (WGS) entry which is preliminary data.</text>
</comment>
<feature type="transmembrane region" description="Helical" evidence="1">
    <location>
        <begin position="226"/>
        <end position="247"/>
    </location>
</feature>
<dbReference type="NCBIfam" id="TIGR04370">
    <property type="entry name" value="glyco_rpt_poly"/>
    <property type="match status" value="1"/>
</dbReference>
<feature type="transmembrane region" description="Helical" evidence="1">
    <location>
        <begin position="284"/>
        <end position="307"/>
    </location>
</feature>
<feature type="transmembrane region" description="Helical" evidence="1">
    <location>
        <begin position="150"/>
        <end position="170"/>
    </location>
</feature>
<keyword evidence="1" id="KW-0472">Membrane</keyword>
<name>A0ABW5FHD4_9BACL</name>
<sequence length="422" mass="48879">MSYLIGLICILFVFLSYKYDHKLYNPYILFNLWWGTTIFISGLGLFGIYIPNVNTYFLMLLAIVFFNLSAFFKFRKINKSTLKITINKNHNNNENKSIKFVIFMELIIIAYLLKRTILVLKLLLSGMSYQTIRYEFFYADNINNGYDQLVNAWFVLPIITFSIILLSLMIIEKRNNRVLLILTLISVGQYSFSSGGRSLLLTSGLILIMSWMISKDKVKVSFLSKIKIRISMIVLVIAMFTITIFRNDTLGNPIIQAFKTIVLYFTAPYIYFENLIGLVIQDKVTLYGGAFFGGIIDVFVLFCRYIGFDLTQISTHVGKYNQLYLSVGDSSYYNAFPTMIFTFFYDFGYLGIVLESFIFGLMANYFYGKMKREDSTASKGIYIIIVIMIYESVMRWIGTSATPWIVILLLFIFDKISKFKKT</sequence>
<feature type="transmembrane region" description="Helical" evidence="1">
    <location>
        <begin position="253"/>
        <end position="272"/>
    </location>
</feature>
<dbReference type="EMBL" id="JBHUKY010000058">
    <property type="protein sequence ID" value="MFD2413107.1"/>
    <property type="molecule type" value="Genomic_DNA"/>
</dbReference>
<proteinExistence type="predicted"/>
<evidence type="ECO:0000313" key="3">
    <source>
        <dbReference type="Proteomes" id="UP001597448"/>
    </source>
</evidence>
<feature type="transmembrane region" description="Helical" evidence="1">
    <location>
        <begin position="97"/>
        <end position="113"/>
    </location>
</feature>
<dbReference type="Proteomes" id="UP001597448">
    <property type="component" value="Unassembled WGS sequence"/>
</dbReference>
<gene>
    <name evidence="2" type="ORF">ACFSX3_24795</name>
</gene>
<feature type="transmembrane region" description="Helical" evidence="1">
    <location>
        <begin position="198"/>
        <end position="214"/>
    </location>
</feature>
<feature type="transmembrane region" description="Helical" evidence="1">
    <location>
        <begin position="56"/>
        <end position="74"/>
    </location>
</feature>
<feature type="transmembrane region" description="Helical" evidence="1">
    <location>
        <begin position="347"/>
        <end position="367"/>
    </location>
</feature>
<feature type="transmembrane region" description="Helical" evidence="1">
    <location>
        <begin position="396"/>
        <end position="413"/>
    </location>
</feature>
<feature type="transmembrane region" description="Helical" evidence="1">
    <location>
        <begin position="177"/>
        <end position="192"/>
    </location>
</feature>
<evidence type="ECO:0000313" key="2">
    <source>
        <dbReference type="EMBL" id="MFD2413107.1"/>
    </source>
</evidence>
<feature type="transmembrane region" description="Helical" evidence="1">
    <location>
        <begin position="28"/>
        <end position="49"/>
    </location>
</feature>
<organism evidence="2 3">
    <name type="scientific">Paenibacillus rhizoplanae</name>
    <dbReference type="NCBI Taxonomy" id="1917181"/>
    <lineage>
        <taxon>Bacteria</taxon>
        <taxon>Bacillati</taxon>
        <taxon>Bacillota</taxon>
        <taxon>Bacilli</taxon>
        <taxon>Bacillales</taxon>
        <taxon>Paenibacillaceae</taxon>
        <taxon>Paenibacillus</taxon>
    </lineage>
</organism>
<keyword evidence="3" id="KW-1185">Reference proteome</keyword>
<keyword evidence="1" id="KW-1133">Transmembrane helix</keyword>
<evidence type="ECO:0000256" key="1">
    <source>
        <dbReference type="SAM" id="Phobius"/>
    </source>
</evidence>
<keyword evidence="1" id="KW-0812">Transmembrane</keyword>
<protein>
    <submittedName>
        <fullName evidence="2">O-antigen polymerase</fullName>
    </submittedName>
</protein>
<dbReference type="RefSeq" id="WP_209993570.1">
    <property type="nucleotide sequence ID" value="NZ_JBHSVQ010000001.1"/>
</dbReference>